<keyword evidence="3" id="KW-0413">Isomerase</keyword>
<dbReference type="OrthoDB" id="9815205at2"/>
<keyword evidence="1" id="KW-0732">Signal</keyword>
<dbReference type="STRING" id="926562.Oweho_1917"/>
<organism evidence="3 4">
    <name type="scientific">Owenweeksia hongkongensis (strain DSM 17368 / CIP 108786 / JCM 12287 / NRRL B-23963 / UST20020801)</name>
    <dbReference type="NCBI Taxonomy" id="926562"/>
    <lineage>
        <taxon>Bacteria</taxon>
        <taxon>Pseudomonadati</taxon>
        <taxon>Bacteroidota</taxon>
        <taxon>Flavobacteriia</taxon>
        <taxon>Flavobacteriales</taxon>
        <taxon>Owenweeksiaceae</taxon>
        <taxon>Owenweeksia</taxon>
    </lineage>
</organism>
<dbReference type="PANTHER" id="PTHR42852:SF13">
    <property type="entry name" value="PROTEIN DIPZ"/>
    <property type="match status" value="1"/>
</dbReference>
<dbReference type="AlphaFoldDB" id="G8R2A6"/>
<dbReference type="Gene3D" id="3.40.30.10">
    <property type="entry name" value="Glutaredoxin"/>
    <property type="match status" value="1"/>
</dbReference>
<evidence type="ECO:0000259" key="2">
    <source>
        <dbReference type="PROSITE" id="PS51352"/>
    </source>
</evidence>
<reference evidence="3 4" key="1">
    <citation type="journal article" date="2012" name="Stand. Genomic Sci.">
        <title>Genome sequence of the orange-pigmented seawater bacterium Owenweeksia hongkongensis type strain (UST20020801(T)).</title>
        <authorList>
            <person name="Riedel T."/>
            <person name="Held B."/>
            <person name="Nolan M."/>
            <person name="Lucas S."/>
            <person name="Lapidus A."/>
            <person name="Tice H."/>
            <person name="Del Rio T.G."/>
            <person name="Cheng J.F."/>
            <person name="Han C."/>
            <person name="Tapia R."/>
            <person name="Goodwin L.A."/>
            <person name="Pitluck S."/>
            <person name="Liolios K."/>
            <person name="Mavromatis K."/>
            <person name="Pagani I."/>
            <person name="Ivanova N."/>
            <person name="Mikhailova N."/>
            <person name="Pati A."/>
            <person name="Chen A."/>
            <person name="Palaniappan K."/>
            <person name="Rohde M."/>
            <person name="Tindall B.J."/>
            <person name="Detter J.C."/>
            <person name="Goker M."/>
            <person name="Woyke T."/>
            <person name="Bristow J."/>
            <person name="Eisen J.A."/>
            <person name="Markowitz V."/>
            <person name="Hugenholtz P."/>
            <person name="Klenk H.P."/>
            <person name="Kyrpides N.C."/>
        </authorList>
    </citation>
    <scope>NUCLEOTIDE SEQUENCE</scope>
    <source>
        <strain evidence="4">DSM 17368 / JCM 12287 / NRRL B-23963</strain>
    </source>
</reference>
<dbReference type="InterPro" id="IPR013766">
    <property type="entry name" value="Thioredoxin_domain"/>
</dbReference>
<dbReference type="InterPro" id="IPR036249">
    <property type="entry name" value="Thioredoxin-like_sf"/>
</dbReference>
<dbReference type="GO" id="GO:0016853">
    <property type="term" value="F:isomerase activity"/>
    <property type="evidence" value="ECO:0007669"/>
    <property type="project" value="UniProtKB-KW"/>
</dbReference>
<dbReference type="InterPro" id="IPR050553">
    <property type="entry name" value="Thioredoxin_ResA/DsbE_sf"/>
</dbReference>
<feature type="chain" id="PRO_5003514567" evidence="1">
    <location>
        <begin position="21"/>
        <end position="169"/>
    </location>
</feature>
<protein>
    <submittedName>
        <fullName evidence="3">Thiol-disulfide isomerase-like thioredoxin</fullName>
    </submittedName>
</protein>
<dbReference type="Pfam" id="PF00578">
    <property type="entry name" value="AhpC-TSA"/>
    <property type="match status" value="1"/>
</dbReference>
<dbReference type="SUPFAM" id="SSF52833">
    <property type="entry name" value="Thioredoxin-like"/>
    <property type="match status" value="1"/>
</dbReference>
<dbReference type="InterPro" id="IPR000866">
    <property type="entry name" value="AhpC/TSA"/>
</dbReference>
<accession>G8R2A6</accession>
<dbReference type="PANTHER" id="PTHR42852">
    <property type="entry name" value="THIOL:DISULFIDE INTERCHANGE PROTEIN DSBE"/>
    <property type="match status" value="1"/>
</dbReference>
<keyword evidence="4" id="KW-1185">Reference proteome</keyword>
<evidence type="ECO:0000313" key="4">
    <source>
        <dbReference type="Proteomes" id="UP000005631"/>
    </source>
</evidence>
<dbReference type="PROSITE" id="PS51352">
    <property type="entry name" value="THIOREDOXIN_2"/>
    <property type="match status" value="1"/>
</dbReference>
<dbReference type="EMBL" id="CP003156">
    <property type="protein sequence ID" value="AEV32896.1"/>
    <property type="molecule type" value="Genomic_DNA"/>
</dbReference>
<feature type="domain" description="Thioredoxin" evidence="2">
    <location>
        <begin position="18"/>
        <end position="163"/>
    </location>
</feature>
<gene>
    <name evidence="3" type="ordered locus">Oweho_1917</name>
</gene>
<dbReference type="eggNOG" id="COG0526">
    <property type="taxonomic scope" value="Bacteria"/>
</dbReference>
<proteinExistence type="predicted"/>
<dbReference type="RefSeq" id="WP_014202252.1">
    <property type="nucleotide sequence ID" value="NC_016599.1"/>
</dbReference>
<name>G8R2A6_OWEHD</name>
<feature type="signal peptide" evidence="1">
    <location>
        <begin position="1"/>
        <end position="20"/>
    </location>
</feature>
<dbReference type="HOGENOM" id="CLU_042529_11_2_10"/>
<dbReference type="GO" id="GO:0016491">
    <property type="term" value="F:oxidoreductase activity"/>
    <property type="evidence" value="ECO:0007669"/>
    <property type="project" value="InterPro"/>
</dbReference>
<dbReference type="GO" id="GO:0016209">
    <property type="term" value="F:antioxidant activity"/>
    <property type="evidence" value="ECO:0007669"/>
    <property type="project" value="InterPro"/>
</dbReference>
<dbReference type="KEGG" id="oho:Oweho_1917"/>
<sequence length="169" mass="19114">MNKFIPTLFLSLICSIGLLAQEGLPSIQIKDLMGNQVDASTLSNDGKPIVVSFWATWCKPCIRELSTINDDYIDWQDETGVKLIAISIDDSRLSSKVRPFVTGQGWEYEVYLDENSELRRALNVNNIPHTFLLNGEGEIVWQHNGYIPGDEDHLYELITKLVNGEDINE</sequence>
<evidence type="ECO:0000256" key="1">
    <source>
        <dbReference type="SAM" id="SignalP"/>
    </source>
</evidence>
<evidence type="ECO:0000313" key="3">
    <source>
        <dbReference type="EMBL" id="AEV32896.1"/>
    </source>
</evidence>
<dbReference type="CDD" id="cd02966">
    <property type="entry name" value="TlpA_like_family"/>
    <property type="match status" value="1"/>
</dbReference>
<dbReference type="Proteomes" id="UP000005631">
    <property type="component" value="Chromosome"/>
</dbReference>